<dbReference type="Gene3D" id="3.30.2010.10">
    <property type="entry name" value="Metalloproteases ('zincins'), catalytic domain"/>
    <property type="match status" value="1"/>
</dbReference>
<proteinExistence type="inferred from homology"/>
<gene>
    <name evidence="9" type="ordered locus">VV2_0251</name>
</gene>
<dbReference type="CDD" id="cd07331">
    <property type="entry name" value="M48C_Oma1_like"/>
    <property type="match status" value="1"/>
</dbReference>
<evidence type="ECO:0000256" key="7">
    <source>
        <dbReference type="SAM" id="MobiDB-lite"/>
    </source>
</evidence>
<evidence type="ECO:0000313" key="10">
    <source>
        <dbReference type="Proteomes" id="UP000002275"/>
    </source>
</evidence>
<reference evidence="9 10" key="3">
    <citation type="journal article" date="2011" name="Mol. Syst. Biol.">
        <title>Integrative genome-scale metabolic analysis of Vibrio vulnificus for drug targeting and discovery.</title>
        <authorList>
            <person name="Kim H.U."/>
            <person name="Kim S.Y."/>
            <person name="Jeong H."/>
            <person name="Kim T.Y."/>
            <person name="Kim J.J."/>
            <person name="Choy H.E."/>
            <person name="Yi K.Y."/>
            <person name="Rhee J.H."/>
            <person name="Lee S.Y."/>
        </authorList>
    </citation>
    <scope>NUCLEOTIDE SEQUENCE [LARGE SCALE GENOMIC DNA]</scope>
    <source>
        <strain evidence="9 10">CMCP6</strain>
    </source>
</reference>
<evidence type="ECO:0000259" key="8">
    <source>
        <dbReference type="Pfam" id="PF01435"/>
    </source>
</evidence>
<feature type="region of interest" description="Disordered" evidence="7">
    <location>
        <begin position="224"/>
        <end position="244"/>
    </location>
</feature>
<sequence length="267" mass="28699">MEIVMSSWLKASALIVVAGLTACTSSPTGRNQLLMFSDSEMSTLGANSFEQMKKEIPISQNKATNQYVQCVAKAITDTIPPQPGFKEWEVVVFDSDQVNAFALPGGKIGVYTGLLNVAVNQDQLATVIGHEVAHVLAEHSNERLSQSQLANAGLQLANVAIGASEYKQYQQITMAALGVGVQYGVILPYGRTQESEADIVGLEYMAKAGFDPKQSVELWKNMAKASGGNQPPELLSTHPSHSTRIKDLQDKASKLPVYQGKSPSCKA</sequence>
<keyword evidence="1 6" id="KW-0645">Protease</keyword>
<dbReference type="GO" id="GO:0016020">
    <property type="term" value="C:membrane"/>
    <property type="evidence" value="ECO:0007669"/>
    <property type="project" value="TreeGrafter"/>
</dbReference>
<dbReference type="GO" id="GO:0004222">
    <property type="term" value="F:metalloendopeptidase activity"/>
    <property type="evidence" value="ECO:0007669"/>
    <property type="project" value="InterPro"/>
</dbReference>
<organism evidence="9 10">
    <name type="scientific">Vibrio vulnificus (strain CMCP6)</name>
    <dbReference type="NCBI Taxonomy" id="216895"/>
    <lineage>
        <taxon>Bacteria</taxon>
        <taxon>Pseudomonadati</taxon>
        <taxon>Pseudomonadota</taxon>
        <taxon>Gammaproteobacteria</taxon>
        <taxon>Vibrionales</taxon>
        <taxon>Vibrionaceae</taxon>
        <taxon>Vibrio</taxon>
    </lineage>
</organism>
<dbReference type="PANTHER" id="PTHR22726:SF24">
    <property type="entry name" value="M48 FAMILY METALLOPEPTIDASE"/>
    <property type="match status" value="1"/>
</dbReference>
<keyword evidence="3 6" id="KW-0378">Hydrolase</keyword>
<evidence type="ECO:0000313" key="9">
    <source>
        <dbReference type="EMBL" id="AAO07217.1"/>
    </source>
</evidence>
<evidence type="ECO:0000256" key="1">
    <source>
        <dbReference type="ARBA" id="ARBA00022670"/>
    </source>
</evidence>
<dbReference type="KEGG" id="vvu:VV2_0251"/>
<evidence type="ECO:0000256" key="3">
    <source>
        <dbReference type="ARBA" id="ARBA00022801"/>
    </source>
</evidence>
<reference evidence="9 10" key="2">
    <citation type="journal article" date="2003" name="Infect. Immun.">
        <title>Characterization and pathogenic significance of Vibrio vulnificus antigens preferentially expressed in septicemic patients.</title>
        <authorList>
            <person name="Kim Y.R."/>
            <person name="Lee S.E."/>
            <person name="Kim C.M."/>
            <person name="Kim S.Y."/>
            <person name="Shin E.K."/>
            <person name="Shin D.H."/>
            <person name="Chung S.S."/>
            <person name="Choy H.E."/>
            <person name="Progulske-Fox A."/>
            <person name="Hillman J.D."/>
            <person name="Handfield M."/>
            <person name="Rhee J.H."/>
        </authorList>
    </citation>
    <scope>NUCLEOTIDE SEQUENCE [LARGE SCALE GENOMIC DNA]</scope>
    <source>
        <strain evidence="9 10">CMCP6</strain>
    </source>
</reference>
<dbReference type="PANTHER" id="PTHR22726">
    <property type="entry name" value="METALLOENDOPEPTIDASE OMA1"/>
    <property type="match status" value="1"/>
</dbReference>
<dbReference type="AlphaFoldDB" id="A0A3Q0KXJ6"/>
<keyword evidence="2" id="KW-0479">Metal-binding</keyword>
<dbReference type="EMBL" id="AE016796">
    <property type="protein sequence ID" value="AAO07217.1"/>
    <property type="molecule type" value="Genomic_DNA"/>
</dbReference>
<dbReference type="GO" id="GO:0051603">
    <property type="term" value="P:proteolysis involved in protein catabolic process"/>
    <property type="evidence" value="ECO:0007669"/>
    <property type="project" value="TreeGrafter"/>
</dbReference>
<comment type="similarity">
    <text evidence="6">Belongs to the peptidase M48 family.</text>
</comment>
<keyword evidence="5 6" id="KW-0482">Metalloprotease</keyword>
<evidence type="ECO:0000256" key="2">
    <source>
        <dbReference type="ARBA" id="ARBA00022723"/>
    </source>
</evidence>
<protein>
    <submittedName>
        <fullName evidence="9">Zn-dependent protease with chaperone function</fullName>
    </submittedName>
</protein>
<accession>A0A3Q0KXJ6</accession>
<feature type="domain" description="Peptidase M48" evidence="8">
    <location>
        <begin position="64"/>
        <end position="250"/>
    </location>
</feature>
<name>A0A3Q0KXJ6_VIBVU</name>
<reference evidence="10" key="1">
    <citation type="submission" date="2002-12" db="EMBL/GenBank/DDBJ databases">
        <title>Complete genome sequence of Vibrio vulnificus CMCP6.</title>
        <authorList>
            <person name="Rhee J.H."/>
            <person name="Kim S.Y."/>
            <person name="Chung S.S."/>
            <person name="Kim J.J."/>
            <person name="Moon Y.H."/>
            <person name="Jeong H."/>
            <person name="Choy H.E."/>
        </authorList>
    </citation>
    <scope>NUCLEOTIDE SEQUENCE [LARGE SCALE GENOMIC DNA]</scope>
    <source>
        <strain evidence="10">CMCP6</strain>
    </source>
</reference>
<dbReference type="GO" id="GO:0046872">
    <property type="term" value="F:metal ion binding"/>
    <property type="evidence" value="ECO:0007669"/>
    <property type="project" value="UniProtKB-KW"/>
</dbReference>
<dbReference type="InterPro" id="IPR051156">
    <property type="entry name" value="Mito/Outer_Membr_Metalloprot"/>
</dbReference>
<comment type="cofactor">
    <cofactor evidence="6">
        <name>Zn(2+)</name>
        <dbReference type="ChEBI" id="CHEBI:29105"/>
    </cofactor>
    <text evidence="6">Binds 1 zinc ion per subunit.</text>
</comment>
<dbReference type="Pfam" id="PF01435">
    <property type="entry name" value="Peptidase_M48"/>
    <property type="match status" value="1"/>
</dbReference>
<evidence type="ECO:0000256" key="6">
    <source>
        <dbReference type="RuleBase" id="RU003983"/>
    </source>
</evidence>
<evidence type="ECO:0000256" key="4">
    <source>
        <dbReference type="ARBA" id="ARBA00022833"/>
    </source>
</evidence>
<dbReference type="InterPro" id="IPR001915">
    <property type="entry name" value="Peptidase_M48"/>
</dbReference>
<evidence type="ECO:0000256" key="5">
    <source>
        <dbReference type="ARBA" id="ARBA00023049"/>
    </source>
</evidence>
<keyword evidence="4 6" id="KW-0862">Zinc</keyword>
<dbReference type="Proteomes" id="UP000002275">
    <property type="component" value="Chromosome II"/>
</dbReference>